<comment type="caution">
    <text evidence="1">The sequence shown here is derived from an EMBL/GenBank/DDBJ whole genome shotgun (WGS) entry which is preliminary data.</text>
</comment>
<dbReference type="Proteomes" id="UP000307720">
    <property type="component" value="Unassembled WGS sequence"/>
</dbReference>
<dbReference type="EMBL" id="SRZB01000029">
    <property type="protein sequence ID" value="TGX97581.1"/>
    <property type="molecule type" value="Genomic_DNA"/>
</dbReference>
<accession>A0AC61QX34</accession>
<sequence>MSKKIYSNNNLKFQSKEELKMFNRIKRIHHFEANGQSYTAYINLDADMKVIDTTLPPISIKNDDNPTEYYNVYGDGCDEYISLECYIGSLNGSTCNLRTIFFDKQHNALPLSVSENLVDEEEDDIANAEYYKVPCDKLLAALICYYCGIFDVVSLVDFDKEHEVTDDLFTIKDFVIED</sequence>
<proteinExistence type="predicted"/>
<gene>
    <name evidence="1" type="ORF">E5357_12155</name>
</gene>
<evidence type="ECO:0000313" key="1">
    <source>
        <dbReference type="EMBL" id="TGX97581.1"/>
    </source>
</evidence>
<organism evidence="1 2">
    <name type="scientific">Hominisplanchenecus murintestinalis</name>
    <dbReference type="NCBI Taxonomy" id="2941517"/>
    <lineage>
        <taxon>Bacteria</taxon>
        <taxon>Bacillati</taxon>
        <taxon>Bacillota</taxon>
        <taxon>Clostridia</taxon>
        <taxon>Lachnospirales</taxon>
        <taxon>Lachnospiraceae</taxon>
        <taxon>Hominisplanchenecus</taxon>
    </lineage>
</organism>
<reference evidence="1" key="1">
    <citation type="submission" date="2019-04" db="EMBL/GenBank/DDBJ databases">
        <title>Microbes associate with the intestines of laboratory mice.</title>
        <authorList>
            <person name="Navarre W."/>
            <person name="Wong E."/>
            <person name="Huang K."/>
            <person name="Tropini C."/>
            <person name="Ng K."/>
            <person name="Yu B."/>
        </authorList>
    </citation>
    <scope>NUCLEOTIDE SEQUENCE</scope>
    <source>
        <strain evidence="1">NM72_1-8</strain>
    </source>
</reference>
<protein>
    <submittedName>
        <fullName evidence="1">Uncharacterized protein</fullName>
    </submittedName>
</protein>
<evidence type="ECO:0000313" key="2">
    <source>
        <dbReference type="Proteomes" id="UP000307720"/>
    </source>
</evidence>
<name>A0AC61QX34_9FIRM</name>
<keyword evidence="2" id="KW-1185">Reference proteome</keyword>